<dbReference type="Proteomes" id="UP001214170">
    <property type="component" value="Chromosome"/>
</dbReference>
<keyword evidence="1 4" id="KW-0812">Transmembrane</keyword>
<evidence type="ECO:0000256" key="4">
    <source>
        <dbReference type="SAM" id="Phobius"/>
    </source>
</evidence>
<dbReference type="PROSITE" id="PS50850">
    <property type="entry name" value="MFS"/>
    <property type="match status" value="1"/>
</dbReference>
<dbReference type="Gene3D" id="1.20.1250.20">
    <property type="entry name" value="MFS general substrate transporter like domains"/>
    <property type="match status" value="1"/>
</dbReference>
<dbReference type="PROSITE" id="PS51257">
    <property type="entry name" value="PROKAR_LIPOPROTEIN"/>
    <property type="match status" value="1"/>
</dbReference>
<evidence type="ECO:0000313" key="6">
    <source>
        <dbReference type="EMBL" id="WFP08551.1"/>
    </source>
</evidence>
<feature type="transmembrane region" description="Helical" evidence="4">
    <location>
        <begin position="235"/>
        <end position="254"/>
    </location>
</feature>
<reference evidence="6 7" key="1">
    <citation type="submission" date="2023-03" db="EMBL/GenBank/DDBJ databases">
        <title>Achromobacter spanius LIG8.</title>
        <authorList>
            <person name="Shrestha S."/>
        </authorList>
    </citation>
    <scope>NUCLEOTIDE SEQUENCE [LARGE SCALE GENOMIC DNA]</scope>
    <source>
        <strain evidence="6 7">LIG8</strain>
    </source>
</reference>
<dbReference type="EMBL" id="CP121261">
    <property type="protein sequence ID" value="WFP08551.1"/>
    <property type="molecule type" value="Genomic_DNA"/>
</dbReference>
<dbReference type="InterPro" id="IPR020846">
    <property type="entry name" value="MFS_dom"/>
</dbReference>
<feature type="transmembrane region" description="Helical" evidence="4">
    <location>
        <begin position="175"/>
        <end position="196"/>
    </location>
</feature>
<keyword evidence="2 4" id="KW-1133">Transmembrane helix</keyword>
<dbReference type="PANTHER" id="PTHR42910:SF1">
    <property type="entry name" value="MAJOR FACILITATOR SUPERFAMILY (MFS) PROFILE DOMAIN-CONTAINING PROTEIN"/>
    <property type="match status" value="1"/>
</dbReference>
<sequence>MPDRSHPPAMPAGSADSVPNPMPTSLVMLLAVACALSVANVYYAQPLLDAIGREFALDQAAVGVVVTATQLGCAVALLLVVPLGDLLDRRHLMLGQLGLLMLALVAVALSANTPWLLAGMVALGLLGTAMTQGLLALSAALAAPGERGRVVGAAQGGVVIGLLLARTVAGVVSDAWGWRAVYGVSAVVAAVLALVLMHRLPRRRLPTANLSYLALLRSMATLLATEPVLRVRGMIALLMFAAISAFWTALVLPLSAPPHSLSHTAVGAFGLVGVLGVLMAARAGLWADRGLGQRTTGAGLLLLCLAWAPIALLDHSLWALALGVLVLDVALQALHVTNQTMIFSISTQAHSRLVGGYMMFYAVGSGLGAIASTAVYARAGWLGVCALGAAISVTALLFWVATLPAKAAPPPSGQGCTA</sequence>
<feature type="transmembrane region" description="Helical" evidence="4">
    <location>
        <begin position="26"/>
        <end position="45"/>
    </location>
</feature>
<dbReference type="InterPro" id="IPR011701">
    <property type="entry name" value="MFS"/>
</dbReference>
<dbReference type="RefSeq" id="WP_268078677.1">
    <property type="nucleotide sequence ID" value="NZ_CP106885.1"/>
</dbReference>
<dbReference type="SUPFAM" id="SSF103473">
    <property type="entry name" value="MFS general substrate transporter"/>
    <property type="match status" value="1"/>
</dbReference>
<feature type="transmembrane region" description="Helical" evidence="4">
    <location>
        <begin position="92"/>
        <end position="111"/>
    </location>
</feature>
<dbReference type="InterPro" id="IPR036259">
    <property type="entry name" value="MFS_trans_sf"/>
</dbReference>
<dbReference type="PANTHER" id="PTHR42910">
    <property type="entry name" value="TRANSPORTER SCO4007-RELATED"/>
    <property type="match status" value="1"/>
</dbReference>
<feature type="domain" description="Major facilitator superfamily (MFS) profile" evidence="5">
    <location>
        <begin position="26"/>
        <end position="407"/>
    </location>
</feature>
<feature type="transmembrane region" description="Helical" evidence="4">
    <location>
        <begin position="60"/>
        <end position="80"/>
    </location>
</feature>
<evidence type="ECO:0000256" key="1">
    <source>
        <dbReference type="ARBA" id="ARBA00022692"/>
    </source>
</evidence>
<name>A0ABY8GVE1_9BURK</name>
<accession>A0ABY8GVE1</accession>
<proteinExistence type="predicted"/>
<organism evidence="6 7">
    <name type="scientific">Achromobacter spanius</name>
    <dbReference type="NCBI Taxonomy" id="217203"/>
    <lineage>
        <taxon>Bacteria</taxon>
        <taxon>Pseudomonadati</taxon>
        <taxon>Pseudomonadota</taxon>
        <taxon>Betaproteobacteria</taxon>
        <taxon>Burkholderiales</taxon>
        <taxon>Alcaligenaceae</taxon>
        <taxon>Achromobacter</taxon>
    </lineage>
</organism>
<feature type="transmembrane region" description="Helical" evidence="4">
    <location>
        <begin position="150"/>
        <end position="169"/>
    </location>
</feature>
<evidence type="ECO:0000313" key="7">
    <source>
        <dbReference type="Proteomes" id="UP001214170"/>
    </source>
</evidence>
<evidence type="ECO:0000256" key="2">
    <source>
        <dbReference type="ARBA" id="ARBA00022989"/>
    </source>
</evidence>
<dbReference type="Pfam" id="PF07690">
    <property type="entry name" value="MFS_1"/>
    <property type="match status" value="1"/>
</dbReference>
<evidence type="ECO:0000256" key="3">
    <source>
        <dbReference type="ARBA" id="ARBA00023136"/>
    </source>
</evidence>
<keyword evidence="7" id="KW-1185">Reference proteome</keyword>
<evidence type="ECO:0000259" key="5">
    <source>
        <dbReference type="PROSITE" id="PS50850"/>
    </source>
</evidence>
<protein>
    <submittedName>
        <fullName evidence="6">MFS transporter</fullName>
    </submittedName>
</protein>
<dbReference type="CDD" id="cd17324">
    <property type="entry name" value="MFS_NepI_like"/>
    <property type="match status" value="1"/>
</dbReference>
<keyword evidence="3 4" id="KW-0472">Membrane</keyword>
<feature type="transmembrane region" description="Helical" evidence="4">
    <location>
        <begin position="117"/>
        <end position="143"/>
    </location>
</feature>
<feature type="transmembrane region" description="Helical" evidence="4">
    <location>
        <begin position="260"/>
        <end position="279"/>
    </location>
</feature>
<feature type="transmembrane region" description="Helical" evidence="4">
    <location>
        <begin position="354"/>
        <end position="375"/>
    </location>
</feature>
<gene>
    <name evidence="6" type="ORF">P8T11_01365</name>
</gene>
<feature type="transmembrane region" description="Helical" evidence="4">
    <location>
        <begin position="381"/>
        <end position="401"/>
    </location>
</feature>